<name>A0A5C6EKW4_9BACT</name>
<evidence type="ECO:0000313" key="4">
    <source>
        <dbReference type="Proteomes" id="UP000317977"/>
    </source>
</evidence>
<evidence type="ECO:0000259" key="2">
    <source>
        <dbReference type="Pfam" id="PF20604"/>
    </source>
</evidence>
<feature type="transmembrane region" description="Helical" evidence="1">
    <location>
        <begin position="272"/>
        <end position="291"/>
    </location>
</feature>
<feature type="transmembrane region" description="Helical" evidence="1">
    <location>
        <begin position="21"/>
        <end position="41"/>
    </location>
</feature>
<dbReference type="Pfam" id="PF20604">
    <property type="entry name" value="DUF6798"/>
    <property type="match status" value="1"/>
</dbReference>
<keyword evidence="4" id="KW-1185">Reference proteome</keyword>
<keyword evidence="1" id="KW-0472">Membrane</keyword>
<protein>
    <recommendedName>
        <fullName evidence="2">DUF6798 domain-containing protein</fullName>
    </recommendedName>
</protein>
<proteinExistence type="predicted"/>
<dbReference type="RefSeq" id="WP_246151808.1">
    <property type="nucleotide sequence ID" value="NZ_SJPX01000004.1"/>
</dbReference>
<dbReference type="EMBL" id="SJPX01000004">
    <property type="protein sequence ID" value="TWU49782.1"/>
    <property type="molecule type" value="Genomic_DNA"/>
</dbReference>
<dbReference type="Proteomes" id="UP000317977">
    <property type="component" value="Unassembled WGS sequence"/>
</dbReference>
<gene>
    <name evidence="3" type="ORF">Poly59_44070</name>
</gene>
<comment type="caution">
    <text evidence="3">The sequence shown here is derived from an EMBL/GenBank/DDBJ whole genome shotgun (WGS) entry which is preliminary data.</text>
</comment>
<feature type="transmembrane region" description="Helical" evidence="1">
    <location>
        <begin position="335"/>
        <end position="357"/>
    </location>
</feature>
<dbReference type="InterPro" id="IPR046477">
    <property type="entry name" value="DUF6798"/>
</dbReference>
<feature type="transmembrane region" description="Helical" evidence="1">
    <location>
        <begin position="217"/>
        <end position="237"/>
    </location>
</feature>
<organism evidence="3 4">
    <name type="scientific">Rubripirellula reticaptiva</name>
    <dbReference type="NCBI Taxonomy" id="2528013"/>
    <lineage>
        <taxon>Bacteria</taxon>
        <taxon>Pseudomonadati</taxon>
        <taxon>Planctomycetota</taxon>
        <taxon>Planctomycetia</taxon>
        <taxon>Pirellulales</taxon>
        <taxon>Pirellulaceae</taxon>
        <taxon>Rubripirellula</taxon>
    </lineage>
</organism>
<feature type="domain" description="DUF6798" evidence="2">
    <location>
        <begin position="416"/>
        <end position="475"/>
    </location>
</feature>
<feature type="transmembrane region" description="Helical" evidence="1">
    <location>
        <begin position="177"/>
        <end position="205"/>
    </location>
</feature>
<evidence type="ECO:0000313" key="3">
    <source>
        <dbReference type="EMBL" id="TWU49782.1"/>
    </source>
</evidence>
<accession>A0A5C6EKW4</accession>
<reference evidence="3 4" key="1">
    <citation type="submission" date="2019-02" db="EMBL/GenBank/DDBJ databases">
        <title>Deep-cultivation of Planctomycetes and their phenomic and genomic characterization uncovers novel biology.</title>
        <authorList>
            <person name="Wiegand S."/>
            <person name="Jogler M."/>
            <person name="Boedeker C."/>
            <person name="Pinto D."/>
            <person name="Vollmers J."/>
            <person name="Rivas-Marin E."/>
            <person name="Kohn T."/>
            <person name="Peeters S.H."/>
            <person name="Heuer A."/>
            <person name="Rast P."/>
            <person name="Oberbeckmann S."/>
            <person name="Bunk B."/>
            <person name="Jeske O."/>
            <person name="Meyerdierks A."/>
            <person name="Storesund J.E."/>
            <person name="Kallscheuer N."/>
            <person name="Luecker S."/>
            <person name="Lage O.M."/>
            <person name="Pohl T."/>
            <person name="Merkel B.J."/>
            <person name="Hornburger P."/>
            <person name="Mueller R.-W."/>
            <person name="Bruemmer F."/>
            <person name="Labrenz M."/>
            <person name="Spormann A.M."/>
            <person name="Op Den Camp H."/>
            <person name="Overmann J."/>
            <person name="Amann R."/>
            <person name="Jetten M.S.M."/>
            <person name="Mascher T."/>
            <person name="Medema M.H."/>
            <person name="Devos D.P."/>
            <person name="Kaster A.-K."/>
            <person name="Ovreas L."/>
            <person name="Rohde M."/>
            <person name="Galperin M.Y."/>
            <person name="Jogler C."/>
        </authorList>
    </citation>
    <scope>NUCLEOTIDE SEQUENCE [LARGE SCALE GENOMIC DNA]</scope>
    <source>
        <strain evidence="3 4">Poly59</strain>
    </source>
</reference>
<dbReference type="AlphaFoldDB" id="A0A5C6EKW4"/>
<feature type="transmembrane region" description="Helical" evidence="1">
    <location>
        <begin position="96"/>
        <end position="113"/>
    </location>
</feature>
<evidence type="ECO:0000256" key="1">
    <source>
        <dbReference type="SAM" id="Phobius"/>
    </source>
</evidence>
<feature type="transmembrane region" description="Helical" evidence="1">
    <location>
        <begin position="303"/>
        <end position="323"/>
    </location>
</feature>
<sequence length="538" mass="60565">MVDANNNERLLPAQDKVTRRSSLAATLATTTLLMMLFLVYAGDAPPMVNEAHYLVKAKNFWQPDWCRSDLFASSGKAHTTFYALFGWPTKFVSLETTAWMGRIVGWLTLAIGLRRLCASLFANSLASIVVAIVWIAGVEYGNLAGEWVVGGIEAKVPAYGLVLMGLAELVDRRWNRVWLYMGAASALHVLTGGWAVVAAMIAWLFSEARQLDCKPLFTRWLFVGGAMSLLGLLPAVWLNSGASAQDATEAARIYTYFRIRHHLLPSDFYFEWYVRHGITLALTIAATAIYFRDSWNLRRMFGFTFGAFLIAVGGMIVGGLPALMPDLAAKLLRFYWFRLSDAVVPLLLAVLVMRMLADHRIWLRRTGTVALVVAAGLVGHSVVGRASIPVPPSVSNALLGWDMDASTTTQRQTFVDWLKVCQWAKQSTPSDEVFLTPRHQQTFKWYAERAEVVNWKDVPQDAKSLFQWSERFSEIFPARLGNIRVTIGYRALREYRKRFGVRFMIVDRRVIGQDLPLIRVYPLSSDDNQSYAVYELPR</sequence>
<feature type="transmembrane region" description="Helical" evidence="1">
    <location>
        <begin position="120"/>
        <end position="137"/>
    </location>
</feature>
<keyword evidence="1" id="KW-1133">Transmembrane helix</keyword>
<keyword evidence="1" id="KW-0812">Transmembrane</keyword>